<accession>A0A074ZJ69</accession>
<reference evidence="2 3" key="1">
    <citation type="submission" date="2013-11" db="EMBL/GenBank/DDBJ databases">
        <title>Opisthorchis viverrini - life in the bile duct.</title>
        <authorList>
            <person name="Young N.D."/>
            <person name="Nagarajan N."/>
            <person name="Lin S.J."/>
            <person name="Korhonen P.K."/>
            <person name="Jex A.R."/>
            <person name="Hall R.S."/>
            <person name="Safavi-Hemami H."/>
            <person name="Kaewkong W."/>
            <person name="Bertrand D."/>
            <person name="Gao S."/>
            <person name="Seet Q."/>
            <person name="Wongkham S."/>
            <person name="Teh B.T."/>
            <person name="Wongkham C."/>
            <person name="Intapan P.M."/>
            <person name="Maleewong W."/>
            <person name="Yang X."/>
            <person name="Hu M."/>
            <person name="Wang Z."/>
            <person name="Hofmann A."/>
            <person name="Sternberg P.W."/>
            <person name="Tan P."/>
            <person name="Wang J."/>
            <person name="Gasser R.B."/>
        </authorList>
    </citation>
    <scope>NUCLEOTIDE SEQUENCE [LARGE SCALE GENOMIC DNA]</scope>
</reference>
<gene>
    <name evidence="2" type="ORF">T265_05865</name>
</gene>
<evidence type="ECO:0000313" key="3">
    <source>
        <dbReference type="Proteomes" id="UP000054324"/>
    </source>
</evidence>
<dbReference type="AlphaFoldDB" id="A0A074ZJ69"/>
<dbReference type="KEGG" id="ovi:T265_05865"/>
<organism evidence="2 3">
    <name type="scientific">Opisthorchis viverrini</name>
    <name type="common">Southeast Asian liver fluke</name>
    <dbReference type="NCBI Taxonomy" id="6198"/>
    <lineage>
        <taxon>Eukaryota</taxon>
        <taxon>Metazoa</taxon>
        <taxon>Spiralia</taxon>
        <taxon>Lophotrochozoa</taxon>
        <taxon>Platyhelminthes</taxon>
        <taxon>Trematoda</taxon>
        <taxon>Digenea</taxon>
        <taxon>Opisthorchiida</taxon>
        <taxon>Opisthorchiata</taxon>
        <taxon>Opisthorchiidae</taxon>
        <taxon>Opisthorchis</taxon>
    </lineage>
</organism>
<sequence>MFQTQLTHGHKLCAGTVPDSSSHRRRQSSGKLSHSQSKTPRYPQPEPKKGRSSVWLVVEGSSCVNHVQKSFLSSASDSRDSSAVVTFRAHQASMSTVVLKFPCFHIGEAKCKRMTV</sequence>
<evidence type="ECO:0000256" key="1">
    <source>
        <dbReference type="SAM" id="MobiDB-lite"/>
    </source>
</evidence>
<name>A0A074ZJ69_OPIVI</name>
<dbReference type="Proteomes" id="UP000054324">
    <property type="component" value="Unassembled WGS sequence"/>
</dbReference>
<dbReference type="RefSeq" id="XP_009169250.1">
    <property type="nucleotide sequence ID" value="XM_009170986.1"/>
</dbReference>
<dbReference type="CTD" id="20320047"/>
<dbReference type="GeneID" id="20320047"/>
<proteinExistence type="predicted"/>
<keyword evidence="3" id="KW-1185">Reference proteome</keyword>
<protein>
    <submittedName>
        <fullName evidence="2">Uncharacterized protein</fullName>
    </submittedName>
</protein>
<dbReference type="EMBL" id="KL596733">
    <property type="protein sequence ID" value="KER27036.1"/>
    <property type="molecule type" value="Genomic_DNA"/>
</dbReference>
<feature type="region of interest" description="Disordered" evidence="1">
    <location>
        <begin position="1"/>
        <end position="51"/>
    </location>
</feature>
<feature type="compositionally biased region" description="Polar residues" evidence="1">
    <location>
        <begin position="29"/>
        <end position="39"/>
    </location>
</feature>
<evidence type="ECO:0000313" key="2">
    <source>
        <dbReference type="EMBL" id="KER27036.1"/>
    </source>
</evidence>